<evidence type="ECO:0000256" key="3">
    <source>
        <dbReference type="ARBA" id="ARBA00023242"/>
    </source>
</evidence>
<sequence>MTMATDPCSLPQDSFHPGGGGHSGGNLKVVSRVRRKTPSELRGEQLKRANASELVNESPVSFVPAINHINATDSFKKVGTVKSPRYIDTRVDEVYPAKKSRLSMLSVKANAKESYSVEKANTLKNMPAFSWLADSRNQQFPRSQESSFLPTENSEDSAAQRACVQSKFRSVAEISSAGENLTSLSEIDMNKALTGLATQKLFSSVFAVGSSETSRSPMPAGELLHHDITPCKRIPIDLTMKTIVRVVSSSPLSGIYRSIMQQISGPLHTSTSSFHKDQGFNSGLGTASSLSKFSTKALHSWIYPQSTLPPSLVSVMMSSEAATVELDFLRKRELGWEESFRSLYYMLRKRLCHIFYVCTSQFVVVFTGIDKPEKTRYTCNAYISRSTRGLRSLLRVNDVCFSMPLCSSKVEQTATEDLVELLEIEKYNLGQARRPASLTDIDNSPQSVLALTGHKNIHRLYDVLLNYRTSMTFLNGEDVPTLYSPVPFCNSALAIPEVRCIQTKVADYASDSSRMLSKPGASTTSVGNILEIKDPYLPPWIVCDLCEIISSQGDFEASFMTEGSSIGLNAALEALHDVRDGPVLGITSAELYPTLCSGSLKSLKFHNGSYTPSISPA</sequence>
<evidence type="ECO:0000256" key="5">
    <source>
        <dbReference type="SAM" id="MobiDB-lite"/>
    </source>
</evidence>
<dbReference type="EMBL" id="JAXIOK010000003">
    <property type="protein sequence ID" value="KAK4776155.1"/>
    <property type="molecule type" value="Genomic_DNA"/>
</dbReference>
<keyword evidence="7" id="KW-1185">Reference proteome</keyword>
<reference evidence="6 7" key="1">
    <citation type="journal article" date="2023" name="Hortic Res">
        <title>Pangenome of water caltrop reveals structural variations and asymmetric subgenome divergence after allopolyploidization.</title>
        <authorList>
            <person name="Zhang X."/>
            <person name="Chen Y."/>
            <person name="Wang L."/>
            <person name="Yuan Y."/>
            <person name="Fang M."/>
            <person name="Shi L."/>
            <person name="Lu R."/>
            <person name="Comes H.P."/>
            <person name="Ma Y."/>
            <person name="Chen Y."/>
            <person name="Huang G."/>
            <person name="Zhou Y."/>
            <person name="Zheng Z."/>
            <person name="Qiu Y."/>
        </authorList>
    </citation>
    <scope>NUCLEOTIDE SEQUENCE [LARGE SCALE GENOMIC DNA]</scope>
    <source>
        <tissue evidence="6">Roots</tissue>
    </source>
</reference>
<evidence type="ECO:0000313" key="6">
    <source>
        <dbReference type="EMBL" id="KAK4776155.1"/>
    </source>
</evidence>
<feature type="region of interest" description="Disordered" evidence="5">
    <location>
        <begin position="1"/>
        <end position="28"/>
    </location>
</feature>
<gene>
    <name evidence="6" type="ORF">SAY87_024116</name>
</gene>
<comment type="similarity">
    <text evidence="4">Belongs to the DONSON family.</text>
</comment>
<evidence type="ECO:0000256" key="2">
    <source>
        <dbReference type="ARBA" id="ARBA00022473"/>
    </source>
</evidence>
<keyword evidence="2" id="KW-0217">Developmental protein</keyword>
<comment type="caution">
    <text evidence="6">The sequence shown here is derived from an EMBL/GenBank/DDBJ whole genome shotgun (WGS) entry which is preliminary data.</text>
</comment>
<evidence type="ECO:0000313" key="7">
    <source>
        <dbReference type="Proteomes" id="UP001345219"/>
    </source>
</evidence>
<name>A0AAN7L6T4_9MYRT</name>
<evidence type="ECO:0000256" key="4">
    <source>
        <dbReference type="ARBA" id="ARBA00025806"/>
    </source>
</evidence>
<dbReference type="GO" id="GO:0033260">
    <property type="term" value="P:nuclear DNA replication"/>
    <property type="evidence" value="ECO:0007669"/>
    <property type="project" value="TreeGrafter"/>
</dbReference>
<accession>A0AAN7L6T4</accession>
<proteinExistence type="inferred from homology"/>
<comment type="subcellular location">
    <subcellularLocation>
        <location evidence="1">Nucleus</location>
    </subcellularLocation>
</comment>
<keyword evidence="3" id="KW-0539">Nucleus</keyword>
<dbReference type="PANTHER" id="PTHR12972">
    <property type="entry name" value="DOWNSTREAM NEIGHBOR OF SON"/>
    <property type="match status" value="1"/>
</dbReference>
<dbReference type="GO" id="GO:0005634">
    <property type="term" value="C:nucleus"/>
    <property type="evidence" value="ECO:0007669"/>
    <property type="project" value="UniProtKB-SubCell"/>
</dbReference>
<dbReference type="InterPro" id="IPR024861">
    <property type="entry name" value="Donson"/>
</dbReference>
<dbReference type="PANTHER" id="PTHR12972:SF0">
    <property type="entry name" value="PROTEIN DOWNSTREAM NEIGHBOR OF SON"/>
    <property type="match status" value="1"/>
</dbReference>
<protein>
    <recommendedName>
        <fullName evidence="8">Protein downstream neighbor of Son</fullName>
    </recommendedName>
</protein>
<dbReference type="PRINTS" id="PR02064">
    <property type="entry name" value="DONSON"/>
</dbReference>
<dbReference type="AlphaFoldDB" id="A0AAN7L6T4"/>
<evidence type="ECO:0000256" key="1">
    <source>
        <dbReference type="ARBA" id="ARBA00004123"/>
    </source>
</evidence>
<dbReference type="Proteomes" id="UP001345219">
    <property type="component" value="Chromosome 18"/>
</dbReference>
<evidence type="ECO:0008006" key="8">
    <source>
        <dbReference type="Google" id="ProtNLM"/>
    </source>
</evidence>
<organism evidence="6 7">
    <name type="scientific">Trapa incisa</name>
    <dbReference type="NCBI Taxonomy" id="236973"/>
    <lineage>
        <taxon>Eukaryota</taxon>
        <taxon>Viridiplantae</taxon>
        <taxon>Streptophyta</taxon>
        <taxon>Embryophyta</taxon>
        <taxon>Tracheophyta</taxon>
        <taxon>Spermatophyta</taxon>
        <taxon>Magnoliopsida</taxon>
        <taxon>eudicotyledons</taxon>
        <taxon>Gunneridae</taxon>
        <taxon>Pentapetalae</taxon>
        <taxon>rosids</taxon>
        <taxon>malvids</taxon>
        <taxon>Myrtales</taxon>
        <taxon>Lythraceae</taxon>
        <taxon>Trapa</taxon>
    </lineage>
</organism>